<feature type="transmembrane region" description="Helical" evidence="1">
    <location>
        <begin position="12"/>
        <end position="31"/>
    </location>
</feature>
<dbReference type="STRING" id="1618434.UR52_C0015G0005"/>
<evidence type="ECO:0000256" key="1">
    <source>
        <dbReference type="SAM" id="Phobius"/>
    </source>
</evidence>
<reference evidence="3 4" key="1">
    <citation type="journal article" date="2015" name="Nature">
        <title>rRNA introns, odd ribosomes, and small enigmatic genomes across a large radiation of phyla.</title>
        <authorList>
            <person name="Brown C.T."/>
            <person name="Hug L.A."/>
            <person name="Thomas B.C."/>
            <person name="Sharon I."/>
            <person name="Castelle C.J."/>
            <person name="Singh A."/>
            <person name="Wilkins M.J."/>
            <person name="Williams K.H."/>
            <person name="Banfield J.F."/>
        </authorList>
    </citation>
    <scope>NUCLEOTIDE SEQUENCE [LARGE SCALE GENOMIC DNA]</scope>
</reference>
<evidence type="ECO:0000313" key="4">
    <source>
        <dbReference type="Proteomes" id="UP000034176"/>
    </source>
</evidence>
<keyword evidence="1" id="KW-0812">Transmembrane</keyword>
<dbReference type="Gene3D" id="2.120.10.30">
    <property type="entry name" value="TolB, C-terminal domain"/>
    <property type="match status" value="1"/>
</dbReference>
<keyword evidence="1" id="KW-1133">Transmembrane helix</keyword>
<accession>A0A0G0AQB3</accession>
<name>A0A0G0AQB3_9BACT</name>
<protein>
    <recommendedName>
        <fullName evidence="2">PEGA domain-containing protein</fullName>
    </recommendedName>
</protein>
<proteinExistence type="predicted"/>
<keyword evidence="1" id="KW-0472">Membrane</keyword>
<dbReference type="EMBL" id="LBPN01000015">
    <property type="protein sequence ID" value="KKP59029.1"/>
    <property type="molecule type" value="Genomic_DNA"/>
</dbReference>
<gene>
    <name evidence="3" type="ORF">UR52_C0015G0005</name>
</gene>
<feature type="domain" description="PEGA" evidence="2">
    <location>
        <begin position="47"/>
        <end position="103"/>
    </location>
</feature>
<organism evidence="3 4">
    <name type="scientific">Candidatus Gottesmanbacteria bacterium GW2011_GWA1_34_13</name>
    <dbReference type="NCBI Taxonomy" id="1618434"/>
    <lineage>
        <taxon>Bacteria</taxon>
        <taxon>Candidatus Gottesmaniibacteriota</taxon>
    </lineage>
</organism>
<evidence type="ECO:0000259" key="2">
    <source>
        <dbReference type="Pfam" id="PF08308"/>
    </source>
</evidence>
<dbReference type="SUPFAM" id="SSF82171">
    <property type="entry name" value="DPP6 N-terminal domain-like"/>
    <property type="match status" value="1"/>
</dbReference>
<comment type="caution">
    <text evidence="3">The sequence shown here is derived from an EMBL/GenBank/DDBJ whole genome shotgun (WGS) entry which is preliminary data.</text>
</comment>
<dbReference type="InterPro" id="IPR011042">
    <property type="entry name" value="6-blade_b-propeller_TolB-like"/>
</dbReference>
<sequence length="440" mass="49438">MRKLPKHILKLSWIVPIIFIIVGSIGVILYGRGYRPDLKQNNLKSTGLLSATSDPIGSQVFINGELKTATNNTLNLDPGWYMIKIIKEGYIPWEKKIRIQGEVVANTDPFLFPANPSLSPLTNSGVEQPILSPDGTKIAYIIPVSDNITAKKSGLWVYELVERPLGFNRDPRQLGTTLPEFNFSKSTLSWSPDSMEIMVDNGTYIRLYQTNKTEDFQDVSLSYQTILKDWEDMRLTKEKQKLATYKKELADAVSNSAKILSFSPDETKMLYEATASATLPQVIKPPLIGTNSVQEQRTITPGKLYVYDSHEDKNYWVLDKSELISPKTSPQPTAKSKIITPNLEMPCRPAASAEDNCKQGTANFELANVHWFPTSNHLVLTLEGKIDIMDFDRTNWITVYSGPFVGDFIAPWPNGSRIIIMTNLNSKVSTLPNLYTVNLR</sequence>
<dbReference type="InterPro" id="IPR013229">
    <property type="entry name" value="PEGA"/>
</dbReference>
<evidence type="ECO:0000313" key="3">
    <source>
        <dbReference type="EMBL" id="KKP59029.1"/>
    </source>
</evidence>
<dbReference type="AlphaFoldDB" id="A0A0G0AQB3"/>
<dbReference type="Proteomes" id="UP000034176">
    <property type="component" value="Unassembled WGS sequence"/>
</dbReference>
<dbReference type="Pfam" id="PF08308">
    <property type="entry name" value="PEGA"/>
    <property type="match status" value="1"/>
</dbReference>